<sequence>MRGVELACAMYFYKSNLGLLFPSIKASEETLEKITELAKISEKVNKRLAELGAKRNLKVTSAVGYSEFAGKELEVAYLSIGDDFTDVEYILRPIFIELGGIGLERPTVSVFAFYHPPIKVVIDDVAGWITPQGISLKEIKNLGTPKQLQINIYNVDFNLAKSLFKAIIRCALCERAISVPSEKAVEAYTEKVTRKLSNREKTQIVMGIREIAEGIVKRVSDLSSDLEADMKEELSEADSILKALIK</sequence>
<dbReference type="Proteomes" id="UP000269499">
    <property type="component" value="Unassembled WGS sequence"/>
</dbReference>
<evidence type="ECO:0000313" key="2">
    <source>
        <dbReference type="EMBL" id="RLE55695.1"/>
    </source>
</evidence>
<evidence type="ECO:0000313" key="4">
    <source>
        <dbReference type="Proteomes" id="UP000269499"/>
    </source>
</evidence>
<protein>
    <submittedName>
        <fullName evidence="1">Uncharacterized protein</fullName>
    </submittedName>
</protein>
<reference evidence="3 4" key="1">
    <citation type="submission" date="2018-06" db="EMBL/GenBank/DDBJ databases">
        <title>Extensive metabolic versatility and redundancy in microbially diverse, dynamic hydrothermal sediments.</title>
        <authorList>
            <person name="Dombrowski N."/>
            <person name="Teske A."/>
            <person name="Baker B.J."/>
        </authorList>
    </citation>
    <scope>NUCLEOTIDE SEQUENCE [LARGE SCALE GENOMIC DNA]</scope>
    <source>
        <strain evidence="2">B20_G2</strain>
        <strain evidence="1">B29_G17</strain>
    </source>
</reference>
<gene>
    <name evidence="1" type="ORF">DRJ20_02165</name>
    <name evidence="2" type="ORF">DRJ26_00500</name>
</gene>
<dbReference type="Proteomes" id="UP000268446">
    <property type="component" value="Unassembled WGS sequence"/>
</dbReference>
<dbReference type="EMBL" id="QMQZ01000056">
    <property type="protein sequence ID" value="RLE51431.1"/>
    <property type="molecule type" value="Genomic_DNA"/>
</dbReference>
<name>A0A497EWS4_9CREN</name>
<proteinExistence type="predicted"/>
<organism evidence="1 3">
    <name type="scientific">Thermoproteota archaeon</name>
    <dbReference type="NCBI Taxonomy" id="2056631"/>
    <lineage>
        <taxon>Archaea</taxon>
        <taxon>Thermoproteota</taxon>
    </lineage>
</organism>
<dbReference type="EMBL" id="QMRA01000004">
    <property type="protein sequence ID" value="RLE55695.1"/>
    <property type="molecule type" value="Genomic_DNA"/>
</dbReference>
<evidence type="ECO:0000313" key="3">
    <source>
        <dbReference type="Proteomes" id="UP000268446"/>
    </source>
</evidence>
<accession>A0A497EWS4</accession>
<evidence type="ECO:0000313" key="1">
    <source>
        <dbReference type="EMBL" id="RLE51431.1"/>
    </source>
</evidence>
<dbReference type="AlphaFoldDB" id="A0A497EWS4"/>
<comment type="caution">
    <text evidence="1">The sequence shown here is derived from an EMBL/GenBank/DDBJ whole genome shotgun (WGS) entry which is preliminary data.</text>
</comment>